<dbReference type="InterPro" id="IPR036237">
    <property type="entry name" value="Xyl_isomerase-like_sf"/>
</dbReference>
<accession>A0A6B1D3W9</accession>
<keyword evidence="2" id="KW-0413">Isomerase</keyword>
<dbReference type="AlphaFoldDB" id="A0A6B1D3W9"/>
<dbReference type="Gene3D" id="3.20.20.150">
    <property type="entry name" value="Divalent-metal-dependent TIM barrel enzymes"/>
    <property type="match status" value="1"/>
</dbReference>
<reference evidence="2" key="1">
    <citation type="submission" date="2019-09" db="EMBL/GenBank/DDBJ databases">
        <title>Characterisation of the sponge microbiome using genome-centric metagenomics.</title>
        <authorList>
            <person name="Engelberts J.P."/>
            <person name="Robbins S.J."/>
            <person name="De Goeij J.M."/>
            <person name="Aranda M."/>
            <person name="Bell S.C."/>
            <person name="Webster N.S."/>
        </authorList>
    </citation>
    <scope>NUCLEOTIDE SEQUENCE</scope>
    <source>
        <strain evidence="2">SB0661_bin_32</strain>
    </source>
</reference>
<dbReference type="SUPFAM" id="SSF51658">
    <property type="entry name" value="Xylose isomerase-like"/>
    <property type="match status" value="1"/>
</dbReference>
<evidence type="ECO:0000313" key="2">
    <source>
        <dbReference type="EMBL" id="MYC94219.1"/>
    </source>
</evidence>
<protein>
    <submittedName>
        <fullName evidence="2">Sugar phosphate isomerase/epimerase</fullName>
    </submittedName>
</protein>
<dbReference type="Pfam" id="PF01261">
    <property type="entry name" value="AP_endonuc_2"/>
    <property type="match status" value="1"/>
</dbReference>
<sequence length="298" mass="32874">MSAMKRYEFGVVTDEIDQDFARACSIAREEGMSYVELHNLWGKPVHELTDAELDRAQQLTAENGLRTHLVCGMFFRPFPLADLSLDEMESHPRFQAHMDRLERFITIAHKFKAPNIRTFGFTRDVGGGNPSPRSADGGGMDEETLAKIAKGIRSACQRLQDEGLVLALENARSLYANTGGNMRLVLDAVQMPNLKIIWDPANAFVAGEDPAAGYQQVKGHIVDIHCKDAVVLDEGTGLTAWARIGAGGTDWPAHLTLLQNEPVDTYTVETHWQANGQDKAANTRQTFASLKDLIADLP</sequence>
<name>A0A6B1D3W9_9CHLR</name>
<feature type="domain" description="Xylose isomerase-like TIM barrel" evidence="1">
    <location>
        <begin position="26"/>
        <end position="292"/>
    </location>
</feature>
<organism evidence="2">
    <name type="scientific">Caldilineaceae bacterium SB0661_bin_32</name>
    <dbReference type="NCBI Taxonomy" id="2605255"/>
    <lineage>
        <taxon>Bacteria</taxon>
        <taxon>Bacillati</taxon>
        <taxon>Chloroflexota</taxon>
        <taxon>Caldilineae</taxon>
        <taxon>Caldilineales</taxon>
        <taxon>Caldilineaceae</taxon>
    </lineage>
</organism>
<gene>
    <name evidence="2" type="ORF">F4X14_04550</name>
</gene>
<dbReference type="InterPro" id="IPR013022">
    <property type="entry name" value="Xyl_isomerase-like_TIM-brl"/>
</dbReference>
<dbReference type="GO" id="GO:0016853">
    <property type="term" value="F:isomerase activity"/>
    <property type="evidence" value="ECO:0007669"/>
    <property type="project" value="UniProtKB-KW"/>
</dbReference>
<dbReference type="EMBL" id="VXMH01000020">
    <property type="protein sequence ID" value="MYC94219.1"/>
    <property type="molecule type" value="Genomic_DNA"/>
</dbReference>
<comment type="caution">
    <text evidence="2">The sequence shown here is derived from an EMBL/GenBank/DDBJ whole genome shotgun (WGS) entry which is preliminary data.</text>
</comment>
<evidence type="ECO:0000259" key="1">
    <source>
        <dbReference type="Pfam" id="PF01261"/>
    </source>
</evidence>
<dbReference type="PANTHER" id="PTHR12110:SF41">
    <property type="entry name" value="INOSOSE DEHYDRATASE"/>
    <property type="match status" value="1"/>
</dbReference>
<proteinExistence type="predicted"/>
<dbReference type="PANTHER" id="PTHR12110">
    <property type="entry name" value="HYDROXYPYRUVATE ISOMERASE"/>
    <property type="match status" value="1"/>
</dbReference>
<dbReference type="InterPro" id="IPR050312">
    <property type="entry name" value="IolE/XylAMocC-like"/>
</dbReference>